<dbReference type="PANTHER" id="PTHR41259:SF1">
    <property type="entry name" value="DOUBLE-STRAND BREAK REPAIR RAD50 ATPASE, PUTATIVE-RELATED"/>
    <property type="match status" value="1"/>
</dbReference>
<reference evidence="4 5" key="1">
    <citation type="submission" date="2019-02" db="EMBL/GenBank/DDBJ databases">
        <title>Deep-cultivation of Planctomycetes and their phenomic and genomic characterization uncovers novel biology.</title>
        <authorList>
            <person name="Wiegand S."/>
            <person name="Jogler M."/>
            <person name="Boedeker C."/>
            <person name="Pinto D."/>
            <person name="Vollmers J."/>
            <person name="Rivas-Marin E."/>
            <person name="Kohn T."/>
            <person name="Peeters S.H."/>
            <person name="Heuer A."/>
            <person name="Rast P."/>
            <person name="Oberbeckmann S."/>
            <person name="Bunk B."/>
            <person name="Jeske O."/>
            <person name="Meyerdierks A."/>
            <person name="Storesund J.E."/>
            <person name="Kallscheuer N."/>
            <person name="Luecker S."/>
            <person name="Lage O.M."/>
            <person name="Pohl T."/>
            <person name="Merkel B.J."/>
            <person name="Hornburger P."/>
            <person name="Mueller R.-W."/>
            <person name="Bruemmer F."/>
            <person name="Labrenz M."/>
            <person name="Spormann A.M."/>
            <person name="Op den Camp H."/>
            <person name="Overmann J."/>
            <person name="Amann R."/>
            <person name="Jetten M.S.M."/>
            <person name="Mascher T."/>
            <person name="Medema M.H."/>
            <person name="Devos D.P."/>
            <person name="Kaster A.-K."/>
            <person name="Ovreas L."/>
            <person name="Rohde M."/>
            <person name="Galperin M.Y."/>
            <person name="Jogler C."/>
        </authorList>
    </citation>
    <scope>NUCLEOTIDE SEQUENCE [LARGE SCALE GENOMIC DNA]</scope>
    <source>
        <strain evidence="4 5">Q31a</strain>
    </source>
</reference>
<feature type="coiled-coil region" evidence="1">
    <location>
        <begin position="592"/>
        <end position="626"/>
    </location>
</feature>
<feature type="region of interest" description="Disordered" evidence="2">
    <location>
        <begin position="811"/>
        <end position="840"/>
    </location>
</feature>
<evidence type="ECO:0000256" key="1">
    <source>
        <dbReference type="SAM" id="Coils"/>
    </source>
</evidence>
<protein>
    <submittedName>
        <fullName evidence="4">Chromosome partition protein Smc</fullName>
    </submittedName>
</protein>
<feature type="domain" description="YhaN AAA" evidence="3">
    <location>
        <begin position="1"/>
        <end position="197"/>
    </location>
</feature>
<feature type="coiled-coil region" evidence="1">
    <location>
        <begin position="424"/>
        <end position="513"/>
    </location>
</feature>
<proteinExistence type="predicted"/>
<sequence>MKIESITLENFGIYARKTFQLDSAPLVLIYGENESGKTTALNGLRQALFGFKAKNVYLQPRQTMQAAVSLRTADGGELAFTRKKGRIDEVNATLEGHAIPNDELRRWLCHLDLDSYETLFGFSLDELRAGEAALKNANLSDALVGGGLGGIRALQQLQADLNNSLTDLYKARGSTSTINVQLKEISNTQKSLQQAQYLPTAVKDLRENLATAKASSERLRLRHTAAFVERSAVLKQLEALPVLRQSVELQMQLDAISLPEGVDSTLVASWNALTQQSESLSSRLEAEAAVLLQEQKELESLSGAFDFGSHAAEVEQLGHRADEMHSKRSELQELHEQLAIACDARDELLATLDLRECDESIRRFSVSDLVRKRLEALSTEFRAVKSEHESLEASLKTLETPHAPLAESSAPSVPVNFPQLAPLVEKLSADEREYQHAVAQLEEQSKDAELQALAAQLTEYVAPGVDLECDWPVPRAKQMQQFREQFESESTQLRQLEIELSKVAKRNEQLRKELPLQGDAAGGDLLRDYALLRNQRQELIDAWLDDLTQPLLAATISADQQLARLTQLKTLCDTGDVLQTQMLQSADSLAILNQRKHDIDATALEIEELQSQIVEVQQSHEKTESSWAALWKKCPLVLGTPAEMLDWLQNYSRWQQRQRVLEQTRRQVQIARGVMREHQSQLLDAWPTVLDRHFSASSLQKQLAEWDAEQRDSERERARLAASEKTRQQLVDQRQTLRARLQTIAASYGDWLQEVPTPSEWPLERVTDLLNALDRLRREDLGVQRLQSQIENVDRELADFRNAVARLSQQLQSEDGLDRKADRDGSPLAAQEQEISDNDVRQSGIAHGEESSQSSSRVGGMLRASEDQAQIWLKQLQNGRLEQANRIRLSASVEHRQRHVDDWRTQLQAIESRRTELCNQMGCQNAAAVPLVLSNVQRAEALRQQWADCRISLKTLAGSAAYEAWLDELQQLDLPQVELREMELQRELSEIDEQRKEADQLIGSLTQQVDQIANSQVAQHLSQSLQNQRGELAELAEQWVVERLAQYILQKSVERFAADNEPVLLKKTRDYLSQLTGGRYIDVEHESGKGGAMLVRNADEQSFAPDRLSTGTREQLYLALRMAYITYHSDHNEPLPVIMDDCFVNFDDARTRHTLAAIANWEPQVQTVLLSCHQRILDMVTELAPDAPVIRL</sequence>
<evidence type="ECO:0000313" key="4">
    <source>
        <dbReference type="EMBL" id="QDV25063.1"/>
    </source>
</evidence>
<feature type="compositionally biased region" description="Basic and acidic residues" evidence="2">
    <location>
        <begin position="816"/>
        <end position="825"/>
    </location>
</feature>
<feature type="coiled-coil region" evidence="1">
    <location>
        <begin position="661"/>
        <end position="740"/>
    </location>
</feature>
<keyword evidence="5" id="KW-1185">Reference proteome</keyword>
<dbReference type="AlphaFoldDB" id="A0A518G911"/>
<evidence type="ECO:0000256" key="2">
    <source>
        <dbReference type="SAM" id="MobiDB-lite"/>
    </source>
</evidence>
<keyword evidence="1" id="KW-0175">Coiled coil</keyword>
<dbReference type="InterPro" id="IPR027417">
    <property type="entry name" value="P-loop_NTPase"/>
</dbReference>
<gene>
    <name evidence="4" type="primary">smc_3</name>
    <name evidence="4" type="ORF">Q31a_33850</name>
</gene>
<name>A0A518G911_9BACT</name>
<dbReference type="KEGG" id="ahel:Q31a_33850"/>
<evidence type="ECO:0000313" key="5">
    <source>
        <dbReference type="Proteomes" id="UP000318017"/>
    </source>
</evidence>
<accession>A0A518G911</accession>
<dbReference type="OrthoDB" id="9764467at2"/>
<feature type="coiled-coil region" evidence="1">
    <location>
        <begin position="783"/>
        <end position="810"/>
    </location>
</feature>
<dbReference type="Pfam" id="PF13514">
    <property type="entry name" value="AAA_27"/>
    <property type="match status" value="1"/>
</dbReference>
<dbReference type="EMBL" id="CP036298">
    <property type="protein sequence ID" value="QDV25063.1"/>
    <property type="molecule type" value="Genomic_DNA"/>
</dbReference>
<feature type="coiled-coil region" evidence="1">
    <location>
        <begin position="974"/>
        <end position="1038"/>
    </location>
</feature>
<organism evidence="4 5">
    <name type="scientific">Aureliella helgolandensis</name>
    <dbReference type="NCBI Taxonomy" id="2527968"/>
    <lineage>
        <taxon>Bacteria</taxon>
        <taxon>Pseudomonadati</taxon>
        <taxon>Planctomycetota</taxon>
        <taxon>Planctomycetia</taxon>
        <taxon>Pirellulales</taxon>
        <taxon>Pirellulaceae</taxon>
        <taxon>Aureliella</taxon>
    </lineage>
</organism>
<dbReference type="RefSeq" id="WP_145079647.1">
    <property type="nucleotide sequence ID" value="NZ_CP036298.1"/>
</dbReference>
<dbReference type="SUPFAM" id="SSF52540">
    <property type="entry name" value="P-loop containing nucleoside triphosphate hydrolases"/>
    <property type="match status" value="1"/>
</dbReference>
<dbReference type="Gene3D" id="3.40.50.300">
    <property type="entry name" value="P-loop containing nucleotide triphosphate hydrolases"/>
    <property type="match status" value="2"/>
</dbReference>
<dbReference type="Proteomes" id="UP000318017">
    <property type="component" value="Chromosome"/>
</dbReference>
<evidence type="ECO:0000259" key="3">
    <source>
        <dbReference type="Pfam" id="PF13514"/>
    </source>
</evidence>
<dbReference type="InterPro" id="IPR038734">
    <property type="entry name" value="YhaN_AAA"/>
</dbReference>
<dbReference type="PANTHER" id="PTHR41259">
    <property type="entry name" value="DOUBLE-STRAND BREAK REPAIR RAD50 ATPASE, PUTATIVE-RELATED"/>
    <property type="match status" value="1"/>
</dbReference>